<dbReference type="OrthoDB" id="2890343at2"/>
<dbReference type="RefSeq" id="WP_117327277.1">
    <property type="nucleotide sequence ID" value="NZ_QVTE01000038.1"/>
</dbReference>
<comment type="caution">
    <text evidence="1">The sequence shown here is derived from an EMBL/GenBank/DDBJ whole genome shotgun (WGS) entry which is preliminary data.</text>
</comment>
<keyword evidence="2" id="KW-1185">Reference proteome</keyword>
<protein>
    <submittedName>
        <fullName evidence="1">Uncharacterized protein</fullName>
    </submittedName>
</protein>
<accession>A0A372LMY7</accession>
<dbReference type="EMBL" id="QVTE01000038">
    <property type="protein sequence ID" value="RFU67869.1"/>
    <property type="molecule type" value="Genomic_DNA"/>
</dbReference>
<evidence type="ECO:0000313" key="1">
    <source>
        <dbReference type="EMBL" id="RFU67869.1"/>
    </source>
</evidence>
<organism evidence="1 2">
    <name type="scientific">Peribacillus saganii</name>
    <dbReference type="NCBI Taxonomy" id="2303992"/>
    <lineage>
        <taxon>Bacteria</taxon>
        <taxon>Bacillati</taxon>
        <taxon>Bacillota</taxon>
        <taxon>Bacilli</taxon>
        <taxon>Bacillales</taxon>
        <taxon>Bacillaceae</taxon>
        <taxon>Peribacillus</taxon>
    </lineage>
</organism>
<gene>
    <name evidence="1" type="ORF">D0469_13540</name>
</gene>
<proteinExistence type="predicted"/>
<reference evidence="1 2" key="1">
    <citation type="submission" date="2018-08" db="EMBL/GenBank/DDBJ databases">
        <title>Bacillus chawlae sp. nov., Bacillus glennii sp. nov., and Bacillus saganii sp. nov. Isolated from the Vehicle Assembly Building at Kennedy Space Center where the Viking Spacecraft were Assembled.</title>
        <authorList>
            <person name="Seuylemezian A."/>
            <person name="Vaishampayan P."/>
        </authorList>
    </citation>
    <scope>NUCLEOTIDE SEQUENCE [LARGE SCALE GENOMIC DNA]</scope>
    <source>
        <strain evidence="1 2">V47-23a</strain>
    </source>
</reference>
<name>A0A372LMY7_9BACI</name>
<dbReference type="AlphaFoldDB" id="A0A372LMY7"/>
<dbReference type="Proteomes" id="UP000264541">
    <property type="component" value="Unassembled WGS sequence"/>
</dbReference>
<evidence type="ECO:0000313" key="2">
    <source>
        <dbReference type="Proteomes" id="UP000264541"/>
    </source>
</evidence>
<sequence>MNLNNNMVFEIKSGFMPNLSNSDTLKIIESKQGSVIIQMNNSKCRGVFPLDNFQYWIRKGVLIPINGGQKEKTS</sequence>